<organism evidence="2 3">
    <name type="scientific">Campylobacter cuniculorum DSM 23162 = LMG 24588</name>
    <dbReference type="NCBI Taxonomy" id="1121267"/>
    <lineage>
        <taxon>Bacteria</taxon>
        <taxon>Pseudomonadati</taxon>
        <taxon>Campylobacterota</taxon>
        <taxon>Epsilonproteobacteria</taxon>
        <taxon>Campylobacterales</taxon>
        <taxon>Campylobacteraceae</taxon>
        <taxon>Campylobacter</taxon>
    </lineage>
</organism>
<dbReference type="SUPFAM" id="SSF54427">
    <property type="entry name" value="NTF2-like"/>
    <property type="match status" value="1"/>
</dbReference>
<proteinExistence type="predicted"/>
<feature type="domain" description="SnoaL-like" evidence="1">
    <location>
        <begin position="7"/>
        <end position="101"/>
    </location>
</feature>
<dbReference type="KEGG" id="ccun:CCUN_0778"/>
<evidence type="ECO:0000259" key="1">
    <source>
        <dbReference type="Pfam" id="PF12680"/>
    </source>
</evidence>
<sequence>MLKKLTQNYIKAFNDKDLKTISSLLDENFILEDPAVKHLEGKQICLNAINELFEKHSKLSFEANKIYQDDDTSFIEFILKLDETNLKGVDIIEWKNKKIVKLRAYLYEF</sequence>
<dbReference type="Gene3D" id="3.10.450.50">
    <property type="match status" value="1"/>
</dbReference>
<dbReference type="STRING" id="1121267.CCUN_0778"/>
<reference evidence="2 3" key="1">
    <citation type="submission" date="2017-04" db="EMBL/GenBank/DDBJ databases">
        <title>Complete genome sequence of the Campylobacter cuniculorum type strain LMG24588.</title>
        <authorList>
            <person name="Miller W.G."/>
            <person name="Yee E."/>
            <person name="Revez J."/>
            <person name="Bono J.L."/>
            <person name="Rossi M."/>
        </authorList>
    </citation>
    <scope>NUCLEOTIDE SEQUENCE [LARGE SCALE GENOMIC DNA]</scope>
    <source>
        <strain evidence="2 3">LMG 24588</strain>
    </source>
</reference>
<dbReference type="InterPro" id="IPR032710">
    <property type="entry name" value="NTF2-like_dom_sf"/>
</dbReference>
<evidence type="ECO:0000313" key="3">
    <source>
        <dbReference type="Proteomes" id="UP000192902"/>
    </source>
</evidence>
<name>A0A1W6BWF3_9BACT</name>
<evidence type="ECO:0000313" key="2">
    <source>
        <dbReference type="EMBL" id="ARJ56395.1"/>
    </source>
</evidence>
<dbReference type="InterPro" id="IPR037401">
    <property type="entry name" value="SnoaL-like"/>
</dbReference>
<dbReference type="EMBL" id="CP020867">
    <property type="protein sequence ID" value="ARJ56395.1"/>
    <property type="molecule type" value="Genomic_DNA"/>
</dbReference>
<dbReference type="eggNOG" id="COG4319">
    <property type="taxonomic scope" value="Bacteria"/>
</dbReference>
<dbReference type="Pfam" id="PF12680">
    <property type="entry name" value="SnoaL_2"/>
    <property type="match status" value="1"/>
</dbReference>
<accession>A0A1W6BWF3</accession>
<dbReference type="Proteomes" id="UP000192902">
    <property type="component" value="Chromosome"/>
</dbReference>
<dbReference type="RefSeq" id="WP_027306151.1">
    <property type="nucleotide sequence ID" value="NZ_CP020867.1"/>
</dbReference>
<dbReference type="AlphaFoldDB" id="A0A1W6BWF3"/>
<gene>
    <name evidence="2" type="ORF">CCUN_0778</name>
</gene>
<protein>
    <submittedName>
        <fullName evidence="2">SnoaL-like domain protein</fullName>
    </submittedName>
</protein>
<dbReference type="OrthoDB" id="5359006at2"/>